<dbReference type="Pfam" id="PF20196">
    <property type="entry name" value="DUF6559"/>
    <property type="match status" value="1"/>
</dbReference>
<feature type="compositionally biased region" description="Polar residues" evidence="1">
    <location>
        <begin position="105"/>
        <end position="115"/>
    </location>
</feature>
<accession>A0ABW4XNM3</accession>
<dbReference type="InterPro" id="IPR046689">
    <property type="entry name" value="DUF6559"/>
</dbReference>
<feature type="compositionally biased region" description="Basic and acidic residues" evidence="1">
    <location>
        <begin position="117"/>
        <end position="129"/>
    </location>
</feature>
<dbReference type="RefSeq" id="WP_345339926.1">
    <property type="nucleotide sequence ID" value="NZ_BAABLI010000012.1"/>
</dbReference>
<comment type="caution">
    <text evidence="2">The sequence shown here is derived from an EMBL/GenBank/DDBJ whole genome shotgun (WGS) entry which is preliminary data.</text>
</comment>
<organism evidence="2 3">
    <name type="scientific">Corallincola platygyrae</name>
    <dbReference type="NCBI Taxonomy" id="1193278"/>
    <lineage>
        <taxon>Bacteria</taxon>
        <taxon>Pseudomonadati</taxon>
        <taxon>Pseudomonadota</taxon>
        <taxon>Gammaproteobacteria</taxon>
        <taxon>Alteromonadales</taxon>
        <taxon>Psychromonadaceae</taxon>
        <taxon>Corallincola</taxon>
    </lineage>
</organism>
<gene>
    <name evidence="2" type="ORF">ACFSJ3_14220</name>
</gene>
<dbReference type="EMBL" id="JBHUHT010000016">
    <property type="protein sequence ID" value="MFD2097147.1"/>
    <property type="molecule type" value="Genomic_DNA"/>
</dbReference>
<reference evidence="3" key="1">
    <citation type="journal article" date="2019" name="Int. J. Syst. Evol. Microbiol.">
        <title>The Global Catalogue of Microorganisms (GCM) 10K type strain sequencing project: providing services to taxonomists for standard genome sequencing and annotation.</title>
        <authorList>
            <consortium name="The Broad Institute Genomics Platform"/>
            <consortium name="The Broad Institute Genome Sequencing Center for Infectious Disease"/>
            <person name="Wu L."/>
            <person name="Ma J."/>
        </authorList>
    </citation>
    <scope>NUCLEOTIDE SEQUENCE [LARGE SCALE GENOMIC DNA]</scope>
    <source>
        <strain evidence="3">CGMCC 1.10992</strain>
    </source>
</reference>
<keyword evidence="3" id="KW-1185">Reference proteome</keyword>
<dbReference type="Proteomes" id="UP001597380">
    <property type="component" value="Unassembled WGS sequence"/>
</dbReference>
<sequence length="129" mass="15068">MLKRFFRKWKIRQLTRLLKDLRRQYGKKRYYSKLEVERSLKRKKFIRSAKNMSINDCYAYAMYCSPQLSSRACSAAGVDISYKSMRCDISEVVFGQQRQFDTSSLEQAVQSNLGPSNEHHGEDHGSGEL</sequence>
<protein>
    <submittedName>
        <fullName evidence="2">DUF6559 family protein</fullName>
    </submittedName>
</protein>
<name>A0ABW4XNM3_9GAMM</name>
<proteinExistence type="predicted"/>
<evidence type="ECO:0000256" key="1">
    <source>
        <dbReference type="SAM" id="MobiDB-lite"/>
    </source>
</evidence>
<evidence type="ECO:0000313" key="3">
    <source>
        <dbReference type="Proteomes" id="UP001597380"/>
    </source>
</evidence>
<feature type="region of interest" description="Disordered" evidence="1">
    <location>
        <begin position="105"/>
        <end position="129"/>
    </location>
</feature>
<evidence type="ECO:0000313" key="2">
    <source>
        <dbReference type="EMBL" id="MFD2097147.1"/>
    </source>
</evidence>